<dbReference type="AlphaFoldDB" id="A0A3P7NV91"/>
<accession>A0A3P7NV91</accession>
<keyword evidence="2" id="KW-1185">Reference proteome</keyword>
<dbReference type="Proteomes" id="UP000271098">
    <property type="component" value="Unassembled WGS sequence"/>
</dbReference>
<gene>
    <name evidence="1" type="ORF">GPUH_LOCUS26064</name>
</gene>
<name>A0A3P7NV91_9BILA</name>
<dbReference type="OrthoDB" id="5872422at2759"/>
<protein>
    <submittedName>
        <fullName evidence="1">Uncharacterized protein</fullName>
    </submittedName>
</protein>
<evidence type="ECO:0000313" key="1">
    <source>
        <dbReference type="EMBL" id="VDN45050.1"/>
    </source>
</evidence>
<sequence>MKAFFKESYGMDMSENSAEFSENERNTLRDLKQYLTSEAYENVISKGVFETMTDFKT</sequence>
<evidence type="ECO:0000313" key="2">
    <source>
        <dbReference type="Proteomes" id="UP000271098"/>
    </source>
</evidence>
<dbReference type="EMBL" id="UYRT01108383">
    <property type="protein sequence ID" value="VDN45050.1"/>
    <property type="molecule type" value="Genomic_DNA"/>
</dbReference>
<reference evidence="1 2" key="1">
    <citation type="submission" date="2018-11" db="EMBL/GenBank/DDBJ databases">
        <authorList>
            <consortium name="Pathogen Informatics"/>
        </authorList>
    </citation>
    <scope>NUCLEOTIDE SEQUENCE [LARGE SCALE GENOMIC DNA]</scope>
</reference>
<proteinExistence type="predicted"/>
<organism evidence="1 2">
    <name type="scientific">Gongylonema pulchrum</name>
    <dbReference type="NCBI Taxonomy" id="637853"/>
    <lineage>
        <taxon>Eukaryota</taxon>
        <taxon>Metazoa</taxon>
        <taxon>Ecdysozoa</taxon>
        <taxon>Nematoda</taxon>
        <taxon>Chromadorea</taxon>
        <taxon>Rhabditida</taxon>
        <taxon>Spirurina</taxon>
        <taxon>Spiruromorpha</taxon>
        <taxon>Spiruroidea</taxon>
        <taxon>Gongylonematidae</taxon>
        <taxon>Gongylonema</taxon>
    </lineage>
</organism>